<feature type="compositionally biased region" description="Basic and acidic residues" evidence="1">
    <location>
        <begin position="423"/>
        <end position="435"/>
    </location>
</feature>
<evidence type="ECO:0000256" key="1">
    <source>
        <dbReference type="SAM" id="MobiDB-lite"/>
    </source>
</evidence>
<reference evidence="3 4" key="1">
    <citation type="submission" date="2016-10" db="EMBL/GenBank/DDBJ databases">
        <authorList>
            <person name="de Groot N.N."/>
        </authorList>
    </citation>
    <scope>NUCLEOTIDE SEQUENCE [LARGE SCALE GENOMIC DNA]</scope>
    <source>
        <strain evidence="3 4">JCM 21544</strain>
    </source>
</reference>
<dbReference type="InterPro" id="IPR011050">
    <property type="entry name" value="Pectin_lyase_fold/virulence"/>
</dbReference>
<dbReference type="NCBIfam" id="NF041518">
    <property type="entry name" value="choice_anch_Q"/>
    <property type="match status" value="1"/>
</dbReference>
<sequence>MKQPCPHPLRRIALPALLCAPLSAFALDITVTKTTDSYDGDCNADCSLREAVVLANATPGPDRILLGAGTYSFSLPAPRGDDGDIYDEDDNVNGDLDVSDSLTIYGISPEQTIIDAGRLDRHFEVLAGATLGLEQLTLRNGLHSYDGGSIANHGSVTLKRTRLEQNRAFNWYYQGRGGGIANYGSLAVYYTEFVGNTADFGDTTNAHGGAIYSEGNLIVRDSAFRNNRASGDDVLGSGGAVHNIGTADIARAVFVGNYSDGRGAAITNENNGVLKLTNATLSGNTASWYGPTGIINNGASYPGTPGIPDLTLINVTIAENQGYGLENFGKVLIRNSLIVDNRDEYGELSLNCRNGGSAYSYQARGLLLGIDGNNCTADIQVPDAEVLTKVIYPLADNNSTLQTHALRRGSPAVDTGVGSCTSHDQRGSRRPRDGDGDGIEVCDLGAYERPKY</sequence>
<dbReference type="NCBIfam" id="TIGR04214">
    <property type="entry name" value="CSLREA_Nterm"/>
    <property type="match status" value="1"/>
</dbReference>
<name>A0A1G9JTN6_9PSED</name>
<accession>A0A1G9JTN6</accession>
<keyword evidence="4" id="KW-1185">Reference proteome</keyword>
<evidence type="ECO:0000256" key="2">
    <source>
        <dbReference type="SAM" id="SignalP"/>
    </source>
</evidence>
<dbReference type="SUPFAM" id="SSF51126">
    <property type="entry name" value="Pectin lyase-like"/>
    <property type="match status" value="1"/>
</dbReference>
<dbReference type="EMBL" id="FNFD01000020">
    <property type="protein sequence ID" value="SDL40626.1"/>
    <property type="molecule type" value="Genomic_DNA"/>
</dbReference>
<dbReference type="InterPro" id="IPR059226">
    <property type="entry name" value="Choice_anch_Q_dom"/>
</dbReference>
<dbReference type="AlphaFoldDB" id="A0A1G9JTN6"/>
<keyword evidence="2" id="KW-0732">Signal</keyword>
<dbReference type="InterPro" id="IPR026457">
    <property type="entry name" value="CSLREA_Nterm"/>
</dbReference>
<dbReference type="STRING" id="137658.SAMN05216186_12037"/>
<dbReference type="RefSeq" id="WP_169715817.1">
    <property type="nucleotide sequence ID" value="NZ_FNFD01000020.1"/>
</dbReference>
<organism evidence="3 4">
    <name type="scientific">Pseudomonas indica</name>
    <dbReference type="NCBI Taxonomy" id="137658"/>
    <lineage>
        <taxon>Bacteria</taxon>
        <taxon>Pseudomonadati</taxon>
        <taxon>Pseudomonadota</taxon>
        <taxon>Gammaproteobacteria</taxon>
        <taxon>Pseudomonadales</taxon>
        <taxon>Pseudomonadaceae</taxon>
        <taxon>Pseudomonas</taxon>
    </lineage>
</organism>
<proteinExistence type="predicted"/>
<evidence type="ECO:0000313" key="4">
    <source>
        <dbReference type="Proteomes" id="UP000198706"/>
    </source>
</evidence>
<gene>
    <name evidence="3" type="ORF">SAMN05216186_12037</name>
</gene>
<feature type="chain" id="PRO_5011678610" evidence="2">
    <location>
        <begin position="27"/>
        <end position="452"/>
    </location>
</feature>
<dbReference type="Proteomes" id="UP000198706">
    <property type="component" value="Unassembled WGS sequence"/>
</dbReference>
<feature type="region of interest" description="Disordered" evidence="1">
    <location>
        <begin position="408"/>
        <end position="440"/>
    </location>
</feature>
<evidence type="ECO:0000313" key="3">
    <source>
        <dbReference type="EMBL" id="SDL40626.1"/>
    </source>
</evidence>
<protein>
    <submittedName>
        <fullName evidence="3">CSLREA domain-containing protein</fullName>
    </submittedName>
</protein>
<feature type="signal peptide" evidence="2">
    <location>
        <begin position="1"/>
        <end position="26"/>
    </location>
</feature>